<dbReference type="InterPro" id="IPR001304">
    <property type="entry name" value="C-type_lectin-like"/>
</dbReference>
<dbReference type="SMART" id="SM00034">
    <property type="entry name" value="CLECT"/>
    <property type="match status" value="1"/>
</dbReference>
<feature type="domain" description="C-type lectin" evidence="5">
    <location>
        <begin position="336"/>
        <end position="468"/>
    </location>
</feature>
<dbReference type="Gene3D" id="3.10.100.10">
    <property type="entry name" value="Mannose-Binding Protein A, subunit A"/>
    <property type="match status" value="1"/>
</dbReference>
<reference evidence="6" key="1">
    <citation type="submission" date="2021-01" db="EMBL/GenBank/DDBJ databases">
        <title>A chromosome-scale assembly of European eel, Anguilla anguilla.</title>
        <authorList>
            <person name="Henkel C."/>
            <person name="Jong-Raadsen S.A."/>
            <person name="Dufour S."/>
            <person name="Weltzien F.-A."/>
            <person name="Palstra A.P."/>
            <person name="Pelster B."/>
            <person name="Spaink H.P."/>
            <person name="Van Den Thillart G.E."/>
            <person name="Jansen H."/>
            <person name="Zahm M."/>
            <person name="Klopp C."/>
            <person name="Cedric C."/>
            <person name="Louis A."/>
            <person name="Berthelot C."/>
            <person name="Parey E."/>
            <person name="Roest Crollius H."/>
            <person name="Montfort J."/>
            <person name="Robinson-Rechavi M."/>
            <person name="Bucao C."/>
            <person name="Bouchez O."/>
            <person name="Gislard M."/>
            <person name="Lluch J."/>
            <person name="Milhes M."/>
            <person name="Lampietro C."/>
            <person name="Lopez Roques C."/>
            <person name="Donnadieu C."/>
            <person name="Braasch I."/>
            <person name="Desvignes T."/>
            <person name="Postlethwait J."/>
            <person name="Bobe J."/>
            <person name="Guiguen Y."/>
            <person name="Dirks R."/>
        </authorList>
    </citation>
    <scope>NUCLEOTIDE SEQUENCE</scope>
    <source>
        <strain evidence="6">Tag_6206</strain>
        <tissue evidence="6">Liver</tissue>
    </source>
</reference>
<dbReference type="OrthoDB" id="538816at2759"/>
<dbReference type="Proteomes" id="UP001044222">
    <property type="component" value="Unassembled WGS sequence"/>
</dbReference>
<keyword evidence="4" id="KW-1133">Transmembrane helix</keyword>
<protein>
    <recommendedName>
        <fullName evidence="5">C-type lectin domain-containing protein</fullName>
    </recommendedName>
</protein>
<comment type="caution">
    <text evidence="6">The sequence shown here is derived from an EMBL/GenBank/DDBJ whole genome shotgun (WGS) entry which is preliminary data.</text>
</comment>
<dbReference type="InterPro" id="IPR033989">
    <property type="entry name" value="CD209-like_CTLD"/>
</dbReference>
<accession>A0A9D3MU27</accession>
<evidence type="ECO:0000256" key="3">
    <source>
        <dbReference type="SAM" id="MobiDB-lite"/>
    </source>
</evidence>
<name>A0A9D3MU27_ANGAN</name>
<keyword evidence="4" id="KW-0472">Membrane</keyword>
<dbReference type="InterPro" id="IPR018378">
    <property type="entry name" value="C-type_lectin_CS"/>
</dbReference>
<dbReference type="Pfam" id="PF00059">
    <property type="entry name" value="Lectin_C"/>
    <property type="match status" value="1"/>
</dbReference>
<evidence type="ECO:0000313" key="7">
    <source>
        <dbReference type="Proteomes" id="UP001044222"/>
    </source>
</evidence>
<dbReference type="OMA" id="DLYCPVV"/>
<evidence type="ECO:0000256" key="4">
    <source>
        <dbReference type="SAM" id="Phobius"/>
    </source>
</evidence>
<feature type="transmembrane region" description="Helical" evidence="4">
    <location>
        <begin position="45"/>
        <end position="71"/>
    </location>
</feature>
<keyword evidence="4" id="KW-0812">Transmembrane</keyword>
<evidence type="ECO:0000256" key="1">
    <source>
        <dbReference type="ARBA" id="ARBA00022734"/>
    </source>
</evidence>
<feature type="region of interest" description="Disordered" evidence="3">
    <location>
        <begin position="16"/>
        <end position="36"/>
    </location>
</feature>
<sequence length="471" mass="53990">MVRRYLVSWIQNPQSVMDTSTDPSRPVQQEGALAPMGPSETPKRLYFWAIVLTAVLCCLLVITAIVLGVLYDKESKKNYNPDLDSLLSAYHNVSTLYQRVSEANAQLQRENTDLTKNNTWLHAQNTHLTSNNTQLMWQNDNLTLENTEQRREIWNLTDASRRLRDKATNLTAYSEQLEGQNLNMSHTITLLQQENRNLTESNTRLQSDNWDLSDANIQLERENHNFSDANSFLGGCCETAKWNSTLLLKENQGLLEENTWLKHQNQNLTHQNAWLAMQGEVLMRANARLSLENANLLDDTLRLYQNYLSLDQYCPVVNAETQERLCKKCTGNWIIFQSKCYFFSGVKKTWRDSRAKCQSEGADLLIVNSVEEQKFAFRTSLSVNQAGTRVWIGLTDAQTEGQWHWVDGSPVTEDLQFWLSRTSEADEPDDWKATNSLGEDCGHLDTSVHELNSWMDAPCETAYRSICEKSV</sequence>
<dbReference type="CDD" id="cd03590">
    <property type="entry name" value="CLECT_DC-SIGN_like"/>
    <property type="match status" value="1"/>
</dbReference>
<organism evidence="6 7">
    <name type="scientific">Anguilla anguilla</name>
    <name type="common">European freshwater eel</name>
    <name type="synonym">Muraena anguilla</name>
    <dbReference type="NCBI Taxonomy" id="7936"/>
    <lineage>
        <taxon>Eukaryota</taxon>
        <taxon>Metazoa</taxon>
        <taxon>Chordata</taxon>
        <taxon>Craniata</taxon>
        <taxon>Vertebrata</taxon>
        <taxon>Euteleostomi</taxon>
        <taxon>Actinopterygii</taxon>
        <taxon>Neopterygii</taxon>
        <taxon>Teleostei</taxon>
        <taxon>Anguilliformes</taxon>
        <taxon>Anguillidae</taxon>
        <taxon>Anguilla</taxon>
    </lineage>
</organism>
<dbReference type="EMBL" id="JAFIRN010000002">
    <property type="protein sequence ID" value="KAG5854979.1"/>
    <property type="molecule type" value="Genomic_DNA"/>
</dbReference>
<dbReference type="GO" id="GO:0030246">
    <property type="term" value="F:carbohydrate binding"/>
    <property type="evidence" value="ECO:0007669"/>
    <property type="project" value="UniProtKB-KW"/>
</dbReference>
<feature type="compositionally biased region" description="Polar residues" evidence="3">
    <location>
        <begin position="16"/>
        <end position="27"/>
    </location>
</feature>
<proteinExistence type="predicted"/>
<keyword evidence="1" id="KW-0430">Lectin</keyword>
<dbReference type="AlphaFoldDB" id="A0A9D3MU27"/>
<evidence type="ECO:0000256" key="2">
    <source>
        <dbReference type="ARBA" id="ARBA00023157"/>
    </source>
</evidence>
<dbReference type="InterPro" id="IPR016186">
    <property type="entry name" value="C-type_lectin-like/link_sf"/>
</dbReference>
<dbReference type="InterPro" id="IPR050111">
    <property type="entry name" value="C-type_lectin/snaclec_domain"/>
</dbReference>
<keyword evidence="7" id="KW-1185">Reference proteome</keyword>
<dbReference type="PANTHER" id="PTHR22803">
    <property type="entry name" value="MANNOSE, PHOSPHOLIPASE, LECTIN RECEPTOR RELATED"/>
    <property type="match status" value="1"/>
</dbReference>
<keyword evidence="2" id="KW-1015">Disulfide bond</keyword>
<dbReference type="InterPro" id="IPR016187">
    <property type="entry name" value="CTDL_fold"/>
</dbReference>
<dbReference type="PROSITE" id="PS00615">
    <property type="entry name" value="C_TYPE_LECTIN_1"/>
    <property type="match status" value="1"/>
</dbReference>
<evidence type="ECO:0000259" key="5">
    <source>
        <dbReference type="PROSITE" id="PS50041"/>
    </source>
</evidence>
<evidence type="ECO:0000313" key="6">
    <source>
        <dbReference type="EMBL" id="KAG5854979.1"/>
    </source>
</evidence>
<gene>
    <name evidence="6" type="ORF">ANANG_G00043820</name>
</gene>
<dbReference type="SUPFAM" id="SSF56436">
    <property type="entry name" value="C-type lectin-like"/>
    <property type="match status" value="1"/>
</dbReference>
<dbReference type="PROSITE" id="PS50041">
    <property type="entry name" value="C_TYPE_LECTIN_2"/>
    <property type="match status" value="1"/>
</dbReference>